<feature type="chain" id="PRO_5020316207" evidence="2">
    <location>
        <begin position="34"/>
        <end position="204"/>
    </location>
</feature>
<keyword evidence="4" id="KW-1185">Reference proteome</keyword>
<feature type="region of interest" description="Disordered" evidence="1">
    <location>
        <begin position="38"/>
        <end position="119"/>
    </location>
</feature>
<accession>A0A4U5MSS6</accession>
<comment type="caution">
    <text evidence="3">The sequence shown here is derived from an EMBL/GenBank/DDBJ whole genome shotgun (WGS) entry which is preliminary data.</text>
</comment>
<sequence length="204" mass="23073">MFPSYEEPANPSSFLLRLLPLALLLSFEISAFACTVKKQPTPGRRRSDESTNSMGVSPRTASILTAKSRLTRSSTRSREIRSREEAEEGVREQRLAEGESQSHHGLDHQPRAVQRRGLQPDHHRLLRLQHPRLRHPQEGVQTAALGLDVRIGRKIGRRRERRRSPSWDGRGSWSPTSRSFSASSWPRRSPFSASTRASCLSCDT</sequence>
<feature type="compositionally biased region" description="Polar residues" evidence="1">
    <location>
        <begin position="50"/>
        <end position="65"/>
    </location>
</feature>
<evidence type="ECO:0000256" key="1">
    <source>
        <dbReference type="SAM" id="MobiDB-lite"/>
    </source>
</evidence>
<feature type="compositionally biased region" description="Basic and acidic residues" evidence="1">
    <location>
        <begin position="76"/>
        <end position="110"/>
    </location>
</feature>
<keyword evidence="2" id="KW-0732">Signal</keyword>
<feature type="compositionally biased region" description="Polar residues" evidence="1">
    <location>
        <begin position="173"/>
        <end position="204"/>
    </location>
</feature>
<reference evidence="3 4" key="2">
    <citation type="journal article" date="2019" name="G3 (Bethesda)">
        <title>Hybrid Assembly of the Genome of the Entomopathogenic Nematode Steinernema carpocapsae Identifies the X-Chromosome.</title>
        <authorList>
            <person name="Serra L."/>
            <person name="Macchietto M."/>
            <person name="Macias-Munoz A."/>
            <person name="McGill C.J."/>
            <person name="Rodriguez I.M."/>
            <person name="Rodriguez B."/>
            <person name="Murad R."/>
            <person name="Mortazavi A."/>
        </authorList>
    </citation>
    <scope>NUCLEOTIDE SEQUENCE [LARGE SCALE GENOMIC DNA]</scope>
    <source>
        <strain evidence="3 4">ALL</strain>
    </source>
</reference>
<feature type="signal peptide" evidence="2">
    <location>
        <begin position="1"/>
        <end position="33"/>
    </location>
</feature>
<organism evidence="3 4">
    <name type="scientific">Steinernema carpocapsae</name>
    <name type="common">Entomopathogenic nematode</name>
    <dbReference type="NCBI Taxonomy" id="34508"/>
    <lineage>
        <taxon>Eukaryota</taxon>
        <taxon>Metazoa</taxon>
        <taxon>Ecdysozoa</taxon>
        <taxon>Nematoda</taxon>
        <taxon>Chromadorea</taxon>
        <taxon>Rhabditida</taxon>
        <taxon>Tylenchina</taxon>
        <taxon>Panagrolaimomorpha</taxon>
        <taxon>Strongyloidoidea</taxon>
        <taxon>Steinernematidae</taxon>
        <taxon>Steinernema</taxon>
    </lineage>
</organism>
<dbReference type="EMBL" id="AZBU02000006">
    <property type="protein sequence ID" value="TKR72760.1"/>
    <property type="molecule type" value="Genomic_DNA"/>
</dbReference>
<feature type="region of interest" description="Disordered" evidence="1">
    <location>
        <begin position="156"/>
        <end position="204"/>
    </location>
</feature>
<dbReference type="AlphaFoldDB" id="A0A4U5MSS6"/>
<name>A0A4U5MSS6_STECR</name>
<reference evidence="3 4" key="1">
    <citation type="journal article" date="2015" name="Genome Biol.">
        <title>Comparative genomics of Steinernema reveals deeply conserved gene regulatory networks.</title>
        <authorList>
            <person name="Dillman A.R."/>
            <person name="Macchietto M."/>
            <person name="Porter C.F."/>
            <person name="Rogers A."/>
            <person name="Williams B."/>
            <person name="Antoshechkin I."/>
            <person name="Lee M.M."/>
            <person name="Goodwin Z."/>
            <person name="Lu X."/>
            <person name="Lewis E.E."/>
            <person name="Goodrich-Blair H."/>
            <person name="Stock S.P."/>
            <person name="Adams B.J."/>
            <person name="Sternberg P.W."/>
            <person name="Mortazavi A."/>
        </authorList>
    </citation>
    <scope>NUCLEOTIDE SEQUENCE [LARGE SCALE GENOMIC DNA]</scope>
    <source>
        <strain evidence="3 4">ALL</strain>
    </source>
</reference>
<evidence type="ECO:0000256" key="2">
    <source>
        <dbReference type="SAM" id="SignalP"/>
    </source>
</evidence>
<proteinExistence type="predicted"/>
<evidence type="ECO:0000313" key="3">
    <source>
        <dbReference type="EMBL" id="TKR72760.1"/>
    </source>
</evidence>
<dbReference type="Proteomes" id="UP000298663">
    <property type="component" value="Unassembled WGS sequence"/>
</dbReference>
<gene>
    <name evidence="3" type="ORF">L596_020164</name>
</gene>
<evidence type="ECO:0000313" key="4">
    <source>
        <dbReference type="Proteomes" id="UP000298663"/>
    </source>
</evidence>
<protein>
    <submittedName>
        <fullName evidence="3">Uncharacterized protein</fullName>
    </submittedName>
</protein>